<protein>
    <submittedName>
        <fullName evidence="2">Polysaccharide pyruvyl transferase CsaB</fullName>
    </submittedName>
</protein>
<dbReference type="InterPro" id="IPR007345">
    <property type="entry name" value="Polysacch_pyruvyl_Trfase"/>
</dbReference>
<dbReference type="EMBL" id="LR134473">
    <property type="protein sequence ID" value="VEI02988.1"/>
    <property type="molecule type" value="Genomic_DNA"/>
</dbReference>
<organism evidence="2 3">
    <name type="scientific">Acidipropionibacterium jensenii</name>
    <dbReference type="NCBI Taxonomy" id="1749"/>
    <lineage>
        <taxon>Bacteria</taxon>
        <taxon>Bacillati</taxon>
        <taxon>Actinomycetota</taxon>
        <taxon>Actinomycetes</taxon>
        <taxon>Propionibacteriales</taxon>
        <taxon>Propionibacteriaceae</taxon>
        <taxon>Acidipropionibacterium</taxon>
    </lineage>
</organism>
<dbReference type="AlphaFoldDB" id="A0A3S5EV61"/>
<evidence type="ECO:0000259" key="1">
    <source>
        <dbReference type="Pfam" id="PF04230"/>
    </source>
</evidence>
<dbReference type="Proteomes" id="UP000277858">
    <property type="component" value="Chromosome"/>
</dbReference>
<dbReference type="GO" id="GO:0016740">
    <property type="term" value="F:transferase activity"/>
    <property type="evidence" value="ECO:0007669"/>
    <property type="project" value="UniProtKB-KW"/>
</dbReference>
<dbReference type="STRING" id="1122997.GCA_000425285_02631"/>
<dbReference type="OrthoDB" id="9811182at2"/>
<name>A0A3S5EV61_9ACTN</name>
<feature type="domain" description="Polysaccharide pyruvyl transferase" evidence="1">
    <location>
        <begin position="25"/>
        <end position="313"/>
    </location>
</feature>
<sequence>MRVKPVTDDRTSPTAGLITLHRVPNYGSVLQAYATQQLLKRNGFQPTVLDYWRPDQVPGARREGIHTRLGGTPLGRAVYRVTQRDYVERSLERFGQFVDANLCVSSACTSVDDMSALPGQDLYVVGSDQVWNRRLNVGGTDPYVLSYLPSSAPKIALSASIGRSRFTSEDTDYFRKHLRSFRWISVRESSAQQLLKSINITSTVVPDPTLLTQRSTWDDLAEPLDVDGPYLLIYCLHGSKAVRRLADRLASDLGLTVVNLVSYWRSPLKHPGDLRLPTVPQFLGAVRGASHVITDSFHGTCFSMNFGVPVSVVTEPPHGVRLVDFLELVGCGDRLHGSANYSPQVSEAYLSAMGDRVAELRSEGLQTLDEALSSGQAGN</sequence>
<keyword evidence="3" id="KW-1185">Reference proteome</keyword>
<reference evidence="2 3" key="1">
    <citation type="submission" date="2018-12" db="EMBL/GenBank/DDBJ databases">
        <authorList>
            <consortium name="Pathogen Informatics"/>
        </authorList>
    </citation>
    <scope>NUCLEOTIDE SEQUENCE [LARGE SCALE GENOMIC DNA]</scope>
    <source>
        <strain evidence="2 3">NCTC13652</strain>
    </source>
</reference>
<dbReference type="Pfam" id="PF04230">
    <property type="entry name" value="PS_pyruv_trans"/>
    <property type="match status" value="1"/>
</dbReference>
<evidence type="ECO:0000313" key="2">
    <source>
        <dbReference type="EMBL" id="VEI02988.1"/>
    </source>
</evidence>
<accession>A0A3S5EV61</accession>
<keyword evidence="2" id="KW-0808">Transferase</keyword>
<evidence type="ECO:0000313" key="3">
    <source>
        <dbReference type="Proteomes" id="UP000277858"/>
    </source>
</evidence>
<proteinExistence type="predicted"/>
<gene>
    <name evidence="2" type="ORF">NCTC13652_01186</name>
</gene>